<comment type="caution">
    <text evidence="2">The sequence shown here is derived from an EMBL/GenBank/DDBJ whole genome shotgun (WGS) entry which is preliminary data.</text>
</comment>
<sequence length="73" mass="7462">MLAGGEAGLELGAGPLGDADGIDLHDGHGRALSTAAVTAILRARAHGSGRDWGRGNDRGPDFRRSPGLCLWGE</sequence>
<keyword evidence="3" id="KW-1185">Reference proteome</keyword>
<gene>
    <name evidence="2" type="ORF">ACFFX0_01890</name>
</gene>
<accession>A0ABV5FTJ3</accession>
<evidence type="ECO:0000313" key="3">
    <source>
        <dbReference type="Proteomes" id="UP001589575"/>
    </source>
</evidence>
<proteinExistence type="predicted"/>
<feature type="region of interest" description="Disordered" evidence="1">
    <location>
        <begin position="47"/>
        <end position="66"/>
    </location>
</feature>
<protein>
    <submittedName>
        <fullName evidence="2">Uncharacterized protein</fullName>
    </submittedName>
</protein>
<organism evidence="2 3">
    <name type="scientific">Citricoccus parietis</name>
    <dbReference type="NCBI Taxonomy" id="592307"/>
    <lineage>
        <taxon>Bacteria</taxon>
        <taxon>Bacillati</taxon>
        <taxon>Actinomycetota</taxon>
        <taxon>Actinomycetes</taxon>
        <taxon>Micrococcales</taxon>
        <taxon>Micrococcaceae</taxon>
        <taxon>Citricoccus</taxon>
    </lineage>
</organism>
<evidence type="ECO:0000313" key="2">
    <source>
        <dbReference type="EMBL" id="MFB9070012.1"/>
    </source>
</evidence>
<evidence type="ECO:0000256" key="1">
    <source>
        <dbReference type="SAM" id="MobiDB-lite"/>
    </source>
</evidence>
<dbReference type="Proteomes" id="UP001589575">
    <property type="component" value="Unassembled WGS sequence"/>
</dbReference>
<reference evidence="2 3" key="1">
    <citation type="submission" date="2024-09" db="EMBL/GenBank/DDBJ databases">
        <authorList>
            <person name="Sun Q."/>
            <person name="Mori K."/>
        </authorList>
    </citation>
    <scope>NUCLEOTIDE SEQUENCE [LARGE SCALE GENOMIC DNA]</scope>
    <source>
        <strain evidence="2 3">CCM 7609</strain>
    </source>
</reference>
<name>A0ABV5FTJ3_9MICC</name>
<feature type="compositionally biased region" description="Basic and acidic residues" evidence="1">
    <location>
        <begin position="48"/>
        <end position="64"/>
    </location>
</feature>
<dbReference type="EMBL" id="JBHMFI010000001">
    <property type="protein sequence ID" value="MFB9070012.1"/>
    <property type="molecule type" value="Genomic_DNA"/>
</dbReference>